<dbReference type="Proteomes" id="UP000182987">
    <property type="component" value="Chromosome"/>
</dbReference>
<dbReference type="AlphaFoldDB" id="A0A1L3EWT5"/>
<keyword evidence="4" id="KW-0633">Potassium transport</keyword>
<evidence type="ECO:0000256" key="4">
    <source>
        <dbReference type="ARBA" id="ARBA00022538"/>
    </source>
</evidence>
<evidence type="ECO:0000256" key="12">
    <source>
        <dbReference type="ARBA" id="ARBA00034430"/>
    </source>
</evidence>
<comment type="subcellular location">
    <subcellularLocation>
        <location evidence="1">Membrane</location>
        <topology evidence="1">Multi-pass membrane protein</topology>
    </subcellularLocation>
</comment>
<dbReference type="OrthoDB" id="7626281at2"/>
<dbReference type="GO" id="GO:0015252">
    <property type="term" value="F:proton channel activity"/>
    <property type="evidence" value="ECO:0007669"/>
    <property type="project" value="InterPro"/>
</dbReference>
<keyword evidence="6" id="KW-0631">Potassium channel</keyword>
<dbReference type="RefSeq" id="WP_052767350.1">
    <property type="nucleotide sequence ID" value="NZ_CP017480.1"/>
</dbReference>
<evidence type="ECO:0000256" key="7">
    <source>
        <dbReference type="ARBA" id="ARBA00022958"/>
    </source>
</evidence>
<keyword evidence="11" id="KW-0407">Ion channel</keyword>
<dbReference type="STRING" id="1440763.BJI69_17335"/>
<accession>A0A1L3EWT5</accession>
<dbReference type="InterPro" id="IPR010617">
    <property type="entry name" value="TMEM175-like"/>
</dbReference>
<dbReference type="GO" id="GO:0016020">
    <property type="term" value="C:membrane"/>
    <property type="evidence" value="ECO:0007669"/>
    <property type="project" value="UniProtKB-SubCell"/>
</dbReference>
<comment type="catalytic activity">
    <reaction evidence="12">
        <text>K(+)(in) = K(+)(out)</text>
        <dbReference type="Rhea" id="RHEA:29463"/>
        <dbReference type="ChEBI" id="CHEBI:29103"/>
    </reaction>
</comment>
<evidence type="ECO:0000256" key="6">
    <source>
        <dbReference type="ARBA" id="ARBA00022826"/>
    </source>
</evidence>
<organism evidence="14 15">
    <name type="scientific">Luteibacter rhizovicinus DSM 16549</name>
    <dbReference type="NCBI Taxonomy" id="1440763"/>
    <lineage>
        <taxon>Bacteria</taxon>
        <taxon>Pseudomonadati</taxon>
        <taxon>Pseudomonadota</taxon>
        <taxon>Gammaproteobacteria</taxon>
        <taxon>Lysobacterales</taxon>
        <taxon>Rhodanobacteraceae</taxon>
        <taxon>Luteibacter</taxon>
    </lineage>
</organism>
<feature type="transmembrane region" description="Helical" evidence="13">
    <location>
        <begin position="94"/>
        <end position="111"/>
    </location>
</feature>
<evidence type="ECO:0000313" key="14">
    <source>
        <dbReference type="EMBL" id="APG05492.1"/>
    </source>
</evidence>
<evidence type="ECO:0000256" key="8">
    <source>
        <dbReference type="ARBA" id="ARBA00022989"/>
    </source>
</evidence>
<proteinExistence type="inferred from homology"/>
<sequence length="207" mass="23123">MDTESLRQADERVRLRHLDRLVMMSDGVFAIALTLSAVELHPEMEAGKTLFQVWAMPLAVYFMSFLLIAAVWVAHRRNLAHLHSVDTPTTWLNLLLLSMIGLLPVVVRFFLVNIDDASRAGMVAYAIVLSATYFALALTWGYPALVANHTPSVSRRRAWAWLAEYVFVALLFAALALYAVGMMWIVWPVGIAAVLLRITSLRLGRAA</sequence>
<gene>
    <name evidence="14" type="ORF">BJI69_17335</name>
</gene>
<comment type="similarity">
    <text evidence="2">Belongs to the TMEM175 family.</text>
</comment>
<keyword evidence="7" id="KW-0630">Potassium</keyword>
<name>A0A1L3EWT5_9GAMM</name>
<reference evidence="15" key="1">
    <citation type="submission" date="2016-09" db="EMBL/GenBank/DDBJ databases">
        <authorList>
            <person name="Lysoe E."/>
        </authorList>
    </citation>
    <scope>NUCLEOTIDE SEQUENCE [LARGE SCALE GENOMIC DNA]</scope>
    <source>
        <strain evidence="15">LJ96T</strain>
    </source>
</reference>
<keyword evidence="8 13" id="KW-1133">Transmembrane helix</keyword>
<dbReference type="KEGG" id="lrz:BJI69_17335"/>
<keyword evidence="3" id="KW-0813">Transport</keyword>
<feature type="transmembrane region" description="Helical" evidence="13">
    <location>
        <begin position="123"/>
        <end position="146"/>
    </location>
</feature>
<dbReference type="Pfam" id="PF06736">
    <property type="entry name" value="TMEM175"/>
    <property type="match status" value="1"/>
</dbReference>
<dbReference type="PANTHER" id="PTHR31462:SF5">
    <property type="entry name" value="ENDOSOMAL_LYSOSOMAL PROTON CHANNEL TMEM175"/>
    <property type="match status" value="1"/>
</dbReference>
<dbReference type="PANTHER" id="PTHR31462">
    <property type="entry name" value="ENDOSOMAL/LYSOSOMAL POTASSIUM CHANNEL TMEM175"/>
    <property type="match status" value="1"/>
</dbReference>
<evidence type="ECO:0000256" key="9">
    <source>
        <dbReference type="ARBA" id="ARBA00023065"/>
    </source>
</evidence>
<protein>
    <recommendedName>
        <fullName evidence="16">DUF1211 domain-containing membrane protein</fullName>
    </recommendedName>
</protein>
<evidence type="ECO:0000256" key="10">
    <source>
        <dbReference type="ARBA" id="ARBA00023136"/>
    </source>
</evidence>
<evidence type="ECO:0000256" key="1">
    <source>
        <dbReference type="ARBA" id="ARBA00004141"/>
    </source>
</evidence>
<dbReference type="GO" id="GO:0005267">
    <property type="term" value="F:potassium channel activity"/>
    <property type="evidence" value="ECO:0007669"/>
    <property type="project" value="UniProtKB-KW"/>
</dbReference>
<feature type="transmembrane region" description="Helical" evidence="13">
    <location>
        <begin position="158"/>
        <end position="179"/>
    </location>
</feature>
<keyword evidence="9" id="KW-0406">Ion transport</keyword>
<evidence type="ECO:0008006" key="16">
    <source>
        <dbReference type="Google" id="ProtNLM"/>
    </source>
</evidence>
<evidence type="ECO:0000256" key="11">
    <source>
        <dbReference type="ARBA" id="ARBA00023303"/>
    </source>
</evidence>
<evidence type="ECO:0000256" key="5">
    <source>
        <dbReference type="ARBA" id="ARBA00022692"/>
    </source>
</evidence>
<dbReference type="EMBL" id="CP017480">
    <property type="protein sequence ID" value="APG05492.1"/>
    <property type="molecule type" value="Genomic_DNA"/>
</dbReference>
<keyword evidence="15" id="KW-1185">Reference proteome</keyword>
<evidence type="ECO:0000256" key="3">
    <source>
        <dbReference type="ARBA" id="ARBA00022448"/>
    </source>
</evidence>
<evidence type="ECO:0000313" key="15">
    <source>
        <dbReference type="Proteomes" id="UP000182987"/>
    </source>
</evidence>
<feature type="transmembrane region" description="Helical" evidence="13">
    <location>
        <begin position="50"/>
        <end position="73"/>
    </location>
</feature>
<keyword evidence="10 13" id="KW-0472">Membrane</keyword>
<evidence type="ECO:0000256" key="13">
    <source>
        <dbReference type="SAM" id="Phobius"/>
    </source>
</evidence>
<evidence type="ECO:0000256" key="2">
    <source>
        <dbReference type="ARBA" id="ARBA00006920"/>
    </source>
</evidence>
<keyword evidence="5 13" id="KW-0812">Transmembrane</keyword>
<feature type="transmembrane region" description="Helical" evidence="13">
    <location>
        <begin position="185"/>
        <end position="204"/>
    </location>
</feature>
<feature type="transmembrane region" description="Helical" evidence="13">
    <location>
        <begin position="21"/>
        <end position="38"/>
    </location>
</feature>